<dbReference type="EMBL" id="JAKWJU010000002">
    <property type="protein sequence ID" value="MCH6159356.1"/>
    <property type="molecule type" value="Genomic_DNA"/>
</dbReference>
<dbReference type="InterPro" id="IPR000873">
    <property type="entry name" value="AMP-dep_synth/lig_dom"/>
</dbReference>
<name>A0ABS9SSW5_9ACTN</name>
<dbReference type="InterPro" id="IPR042099">
    <property type="entry name" value="ANL_N_sf"/>
</dbReference>
<reference evidence="3" key="1">
    <citation type="submission" date="2022-03" db="EMBL/GenBank/DDBJ databases">
        <authorList>
            <person name="Santos J.D.N."/>
            <person name="Kallscheuer N."/>
            <person name="Jogler C."/>
            <person name="Lage O.M."/>
        </authorList>
    </citation>
    <scope>NUCLEOTIDE SEQUENCE</scope>
    <source>
        <strain evidence="3">M600PL45_2</strain>
    </source>
</reference>
<gene>
    <name evidence="3" type="ORF">MMA15_02660</name>
</gene>
<proteinExistence type="predicted"/>
<feature type="region of interest" description="Disordered" evidence="1">
    <location>
        <begin position="164"/>
        <end position="260"/>
    </location>
</feature>
<organism evidence="3 4">
    <name type="scientific">Streptomyces marispadix</name>
    <dbReference type="NCBI Taxonomy" id="2922868"/>
    <lineage>
        <taxon>Bacteria</taxon>
        <taxon>Bacillati</taxon>
        <taxon>Actinomycetota</taxon>
        <taxon>Actinomycetes</taxon>
        <taxon>Kitasatosporales</taxon>
        <taxon>Streptomycetaceae</taxon>
        <taxon>Streptomyces</taxon>
    </lineage>
</organism>
<accession>A0ABS9SSW5</accession>
<keyword evidence="4" id="KW-1185">Reference proteome</keyword>
<dbReference type="Pfam" id="PF00501">
    <property type="entry name" value="AMP-binding"/>
    <property type="match status" value="1"/>
</dbReference>
<reference evidence="3" key="2">
    <citation type="journal article" date="2023" name="Int. J. Syst. Evol. Microbiol.">
        <title>Streptomyces marispadix sp. nov., isolated from marine beach sediment of the Northern Coast of Portugal.</title>
        <authorList>
            <person name="dos Santos J.D.N."/>
            <person name="Vitorino I.R."/>
            <person name="Kallscheuer N."/>
            <person name="Srivastava A."/>
            <person name="Krautwurst S."/>
            <person name="Marz M."/>
            <person name="Jogler C."/>
            <person name="Lobo Da Cunha A."/>
            <person name="Catita J."/>
            <person name="Goncalves H."/>
            <person name="Gonzalez I."/>
            <person name="Reyes F."/>
            <person name="Lage O.M."/>
        </authorList>
    </citation>
    <scope>NUCLEOTIDE SEQUENCE</scope>
    <source>
        <strain evidence="3">M600PL45_2</strain>
    </source>
</reference>
<feature type="domain" description="AMP-dependent synthetase/ligase" evidence="2">
    <location>
        <begin position="56"/>
        <end position="128"/>
    </location>
</feature>
<dbReference type="Gene3D" id="3.40.50.12780">
    <property type="entry name" value="N-terminal domain of ligase-like"/>
    <property type="match status" value="1"/>
</dbReference>
<evidence type="ECO:0000313" key="4">
    <source>
        <dbReference type="Proteomes" id="UP001166784"/>
    </source>
</evidence>
<evidence type="ECO:0000259" key="2">
    <source>
        <dbReference type="Pfam" id="PF00501"/>
    </source>
</evidence>
<evidence type="ECO:0000256" key="1">
    <source>
        <dbReference type="SAM" id="MobiDB-lite"/>
    </source>
</evidence>
<dbReference type="Proteomes" id="UP001166784">
    <property type="component" value="Unassembled WGS sequence"/>
</dbReference>
<sequence>MSEPVHGPGAAAPRLPPGAPLCRVPFLAAEFHGAVRFGCDVRWRAGRSLVDSVAGFADAVARHARRLRAAGVRPGSVVAVIRRNHADLQALLYAALHVGAVPALLPLRLGRDRLLDCLGALDRPHLLLDVAGVVRLDGAEEAVRSRCGRVFTLSVVDESTHWWAPPLPHGGDEAPHGGGGAPHGSTPEDPGSGPGAEPVSGPRLSGRRTGSGPCPDSGPGPGPDEVVTYDLRDGRLRALSGGELRARADQSTSGRPARGPGADAAHFDFCSPDACATVLGALVHEVPFLALTRTESPTLEAFLRDHRPVSLEAPAEVLADWAPLAAAPTMPFSSVRRFVASDGPLDRRTVRTLLDASAAPRPFFVQRGAAEAPAVR</sequence>
<dbReference type="SUPFAM" id="SSF56801">
    <property type="entry name" value="Acetyl-CoA synthetase-like"/>
    <property type="match status" value="1"/>
</dbReference>
<protein>
    <submittedName>
        <fullName evidence="3">AMP-binding protein</fullName>
    </submittedName>
</protein>
<dbReference type="RefSeq" id="WP_241057315.1">
    <property type="nucleotide sequence ID" value="NZ_JAKWJU010000002.1"/>
</dbReference>
<evidence type="ECO:0000313" key="3">
    <source>
        <dbReference type="EMBL" id="MCH6159356.1"/>
    </source>
</evidence>
<comment type="caution">
    <text evidence="3">The sequence shown here is derived from an EMBL/GenBank/DDBJ whole genome shotgun (WGS) entry which is preliminary data.</text>
</comment>